<dbReference type="RefSeq" id="WP_128770237.1">
    <property type="nucleotide sequence ID" value="NZ_RXOC01000010.1"/>
</dbReference>
<protein>
    <recommendedName>
        <fullName evidence="4">Alpha-galactosidase</fullName>
    </recommendedName>
</protein>
<feature type="chain" id="PRO_5020308149" description="Alpha-galactosidase" evidence="1">
    <location>
        <begin position="26"/>
        <end position="508"/>
    </location>
</feature>
<dbReference type="AlphaFoldDB" id="A0A4Q0M6J5"/>
<sequence>MNKIIYPWIVCFLFLCGCGSSKKMASLVPEKPSQAPDYFCTWNLQGYVTSFSGTEPQRNAMNETNIFGDGQYGNWASMFKKVNRDLYFLLDDSWDVPLNNDKNYFGSLIVDSARFPSVAGRKPAQRLKTLSEKVKSAGWKGLGLWICAQEARKYKTGDSVQYWTERLQWMDTADVRYWKVDWGEKDRNPEWRGFLTDLGKQVAPQLKIEHALIPSVLDKAEFYRTYDVENIIAIPHTIARIGNVLSHLPAGKATSIINCEDEPYIAAGSGCAIGVMRHEFNGKLPNGVQDMVFPPTGRDLKNRLDEVVRAVRWHRIAEPFEINRNEIFIDTMQLHDYWVMEKNETWMDRKPGEVNSMSAPAIITRGLEKPIITLKTDDSLRPYILASKYPNGAIAVAAIGRTIKREYITPRANVLLKVDSLNKPLGVFGHFNELTLELKTPVGIKRIFAQDLAGDKAIDVTQRIIIKEDMVIISGALIDEIGLMAATKGDKSEPGLVLVFQYILKSPR</sequence>
<evidence type="ECO:0000313" key="2">
    <source>
        <dbReference type="EMBL" id="RXF68605.1"/>
    </source>
</evidence>
<comment type="caution">
    <text evidence="2">The sequence shown here is derived from an EMBL/GenBank/DDBJ whole genome shotgun (WGS) entry which is preliminary data.</text>
</comment>
<keyword evidence="1" id="KW-0732">Signal</keyword>
<dbReference type="EMBL" id="RXOC01000010">
    <property type="protein sequence ID" value="RXF68605.1"/>
    <property type="molecule type" value="Genomic_DNA"/>
</dbReference>
<dbReference type="Gene3D" id="3.20.20.70">
    <property type="entry name" value="Aldolase class I"/>
    <property type="match status" value="1"/>
</dbReference>
<organism evidence="2 3">
    <name type="scientific">Arcticibacter tournemirensis</name>
    <dbReference type="NCBI Taxonomy" id="699437"/>
    <lineage>
        <taxon>Bacteria</taxon>
        <taxon>Pseudomonadati</taxon>
        <taxon>Bacteroidota</taxon>
        <taxon>Sphingobacteriia</taxon>
        <taxon>Sphingobacteriales</taxon>
        <taxon>Sphingobacteriaceae</taxon>
        <taxon>Arcticibacter</taxon>
    </lineage>
</organism>
<accession>A0A4Q0M6J5</accession>
<name>A0A4Q0M6J5_9SPHI</name>
<proteinExistence type="predicted"/>
<gene>
    <name evidence="2" type="ORF">EKH83_14850</name>
</gene>
<dbReference type="InterPro" id="IPR017853">
    <property type="entry name" value="GH"/>
</dbReference>
<dbReference type="SUPFAM" id="SSF51445">
    <property type="entry name" value="(Trans)glycosidases"/>
    <property type="match status" value="1"/>
</dbReference>
<evidence type="ECO:0000313" key="3">
    <source>
        <dbReference type="Proteomes" id="UP000290848"/>
    </source>
</evidence>
<evidence type="ECO:0000256" key="1">
    <source>
        <dbReference type="SAM" id="SignalP"/>
    </source>
</evidence>
<evidence type="ECO:0008006" key="4">
    <source>
        <dbReference type="Google" id="ProtNLM"/>
    </source>
</evidence>
<feature type="signal peptide" evidence="1">
    <location>
        <begin position="1"/>
        <end position="25"/>
    </location>
</feature>
<reference evidence="2 3" key="1">
    <citation type="submission" date="2018-12" db="EMBL/GenBank/DDBJ databases">
        <title>The Draft Genome Sequence of the Soil Bacterium Pedobacter tournemirensis R1.</title>
        <authorList>
            <person name="He J."/>
        </authorList>
    </citation>
    <scope>NUCLEOTIDE SEQUENCE [LARGE SCALE GENOMIC DNA]</scope>
    <source>
        <strain evidence="2 3">R1</strain>
    </source>
</reference>
<dbReference type="Proteomes" id="UP000290848">
    <property type="component" value="Unassembled WGS sequence"/>
</dbReference>
<dbReference type="InterPro" id="IPR013785">
    <property type="entry name" value="Aldolase_TIM"/>
</dbReference>
<dbReference type="PROSITE" id="PS51257">
    <property type="entry name" value="PROKAR_LIPOPROTEIN"/>
    <property type="match status" value="1"/>
</dbReference>